<dbReference type="Gene3D" id="3.90.228.20">
    <property type="match status" value="1"/>
</dbReference>
<dbReference type="InterPro" id="IPR035078">
    <property type="entry name" value="PEP_carboxykinase_GTP_N"/>
</dbReference>
<evidence type="ECO:0000256" key="10">
    <source>
        <dbReference type="ARBA" id="ARBA00023239"/>
    </source>
</evidence>
<dbReference type="NCBIfam" id="NF003253">
    <property type="entry name" value="PRK04210.1"/>
    <property type="match status" value="1"/>
</dbReference>
<dbReference type="InterPro" id="IPR008210">
    <property type="entry name" value="PEP_carboxykinase_N"/>
</dbReference>
<comment type="pathway">
    <text evidence="1 11">Carbohydrate biosynthesis; gluconeogenesis.</text>
</comment>
<evidence type="ECO:0000256" key="1">
    <source>
        <dbReference type="ARBA" id="ARBA00004742"/>
    </source>
</evidence>
<evidence type="ECO:0000313" key="15">
    <source>
        <dbReference type="Proteomes" id="UP000664382"/>
    </source>
</evidence>
<organism evidence="14 15">
    <name type="scientific">Leucobacter weissii</name>
    <dbReference type="NCBI Taxonomy" id="1983706"/>
    <lineage>
        <taxon>Bacteria</taxon>
        <taxon>Bacillati</taxon>
        <taxon>Actinomycetota</taxon>
        <taxon>Actinomycetes</taxon>
        <taxon>Micrococcales</taxon>
        <taxon>Microbacteriaceae</taxon>
        <taxon>Leucobacter</taxon>
    </lineage>
</organism>
<comment type="subcellular location">
    <subcellularLocation>
        <location evidence="11">Cytoplasm</location>
    </subcellularLocation>
</comment>
<dbReference type="AlphaFoldDB" id="A0A939MLR5"/>
<feature type="domain" description="Phosphoenolpyruvate carboxykinase C-terminal P-loop" evidence="12">
    <location>
        <begin position="254"/>
        <end position="610"/>
    </location>
</feature>
<keyword evidence="10 11" id="KW-0456">Lyase</keyword>
<feature type="binding site" evidence="11">
    <location>
        <position position="398"/>
    </location>
    <ligand>
        <name>GTP</name>
        <dbReference type="ChEBI" id="CHEBI:37565"/>
    </ligand>
</feature>
<evidence type="ECO:0000256" key="11">
    <source>
        <dbReference type="HAMAP-Rule" id="MF_00452"/>
    </source>
</evidence>
<keyword evidence="7 11" id="KW-0210">Decarboxylase</keyword>
<dbReference type="GO" id="GO:0006094">
    <property type="term" value="P:gluconeogenesis"/>
    <property type="evidence" value="ECO:0007669"/>
    <property type="project" value="UniProtKB-UniRule"/>
</dbReference>
<keyword evidence="15" id="KW-1185">Reference proteome</keyword>
<feature type="active site" evidence="11">
    <location>
        <position position="283"/>
    </location>
</feature>
<dbReference type="GO" id="GO:0005829">
    <property type="term" value="C:cytosol"/>
    <property type="evidence" value="ECO:0007669"/>
    <property type="project" value="TreeGrafter"/>
</dbReference>
<feature type="binding site" evidence="11">
    <location>
        <position position="281"/>
    </location>
    <ligand>
        <name>substrate</name>
    </ligand>
</feature>
<evidence type="ECO:0000256" key="9">
    <source>
        <dbReference type="ARBA" id="ARBA00023211"/>
    </source>
</evidence>
<dbReference type="PIRSF" id="PIRSF001348">
    <property type="entry name" value="PEP_carboxykinase_GTP"/>
    <property type="match status" value="1"/>
</dbReference>
<reference evidence="14" key="1">
    <citation type="submission" date="2021-03" db="EMBL/GenBank/DDBJ databases">
        <title>Leucobacter chromiisoli sp. nov., isolated from chromium-containing soil of chemical plant.</title>
        <authorList>
            <person name="Xu Z."/>
        </authorList>
    </citation>
    <scope>NUCLEOTIDE SEQUENCE</scope>
    <source>
        <strain evidence="14">S27</strain>
    </source>
</reference>
<dbReference type="CDD" id="cd00819">
    <property type="entry name" value="PEPCK_GTP"/>
    <property type="match status" value="1"/>
</dbReference>
<feature type="binding site" evidence="11">
    <location>
        <position position="238"/>
    </location>
    <ligand>
        <name>Mn(2+)</name>
        <dbReference type="ChEBI" id="CHEBI:29035"/>
    </ligand>
</feature>
<dbReference type="RefSeq" id="WP_208097973.1">
    <property type="nucleotide sequence ID" value="NZ_JAGDYM010000010.1"/>
</dbReference>
<sequence length="615" mass="67673">MGSTTTLEADATIADKVSEGATTTNPEVVKWVTEIAELTQPDQVLWCDGSQTEWDRITAEMVEEGSLIPLDKNRRPGSFLARSHPGDVARVEDRTFICSENEADAGPTNNWRAPDDMRAELEPLFAGSMRGRTMYVVPFSMGPVGGAITQLGIEITDSPYAVLNMRIMTRMGQAALDGIVPGSEWVRTVHSVGAPLEPGQEDVAWPCNDLKYITHFPETLEVWSYGSGYGGNALLSKKCFALRIASVMGRNEGWLAEHMLLLKLTDTANHKTYHLSAAFPSACGKTNLAMLQPTIPGWKVETIGDDIAWLRPGPDGRLYAINPEAGFFGVAPGTGESTNPVAMETLWGNTIYTNVALTDEGDVWWEGKTDEVPEHLIDWQGNDWTPDSGRPAAHPNSRFTVPIQQTPTLADDWYGQDGVPLDAILFGGRRATNVPLVAQSLSWQHGVFVGATISSEKTAAQEGTVGELRRDPFAMLPFCGYNMADYWGHWLDMGERLGEHAPKIFQVNWFRKGADGRYLWPGFGENSRVIDWIIRRVSGQVEGRETAVGVLPAEGELNLDGIEEVETELDELFAIDPASWLAECELTEEFFGRFGERVPTALRAELAELRGRLDA</sequence>
<feature type="domain" description="Phosphoenolpyruvate carboxykinase GTP-utilising N-terminal" evidence="13">
    <location>
        <begin position="30"/>
        <end position="250"/>
    </location>
</feature>
<dbReference type="GO" id="GO:0006107">
    <property type="term" value="P:oxaloacetate metabolic process"/>
    <property type="evidence" value="ECO:0007669"/>
    <property type="project" value="TreeGrafter"/>
</dbReference>
<evidence type="ECO:0000256" key="2">
    <source>
        <dbReference type="ARBA" id="ARBA00005796"/>
    </source>
</evidence>
<dbReference type="Gene3D" id="2.170.8.10">
    <property type="entry name" value="Phosphoenolpyruvate Carboxykinase, domain 2"/>
    <property type="match status" value="1"/>
</dbReference>
<dbReference type="PANTHER" id="PTHR11561">
    <property type="entry name" value="PHOSPHOENOLPYRUVATE CARBOXYKINASE"/>
    <property type="match status" value="1"/>
</dbReference>
<proteinExistence type="inferred from homology"/>
<dbReference type="FunFam" id="3.40.449.10:FF:000005">
    <property type="entry name" value="Phosphoenolpyruvate carboxykinase [GTP]"/>
    <property type="match status" value="1"/>
</dbReference>
<comment type="catalytic activity">
    <reaction evidence="11">
        <text>oxaloacetate + GTP = phosphoenolpyruvate + GDP + CO2</text>
        <dbReference type="Rhea" id="RHEA:10388"/>
        <dbReference type="ChEBI" id="CHEBI:16452"/>
        <dbReference type="ChEBI" id="CHEBI:16526"/>
        <dbReference type="ChEBI" id="CHEBI:37565"/>
        <dbReference type="ChEBI" id="CHEBI:58189"/>
        <dbReference type="ChEBI" id="CHEBI:58702"/>
        <dbReference type="EC" id="4.1.1.32"/>
    </reaction>
</comment>
<dbReference type="GO" id="GO:0033993">
    <property type="term" value="P:response to lipid"/>
    <property type="evidence" value="ECO:0007669"/>
    <property type="project" value="TreeGrafter"/>
</dbReference>
<dbReference type="GO" id="GO:0004613">
    <property type="term" value="F:phosphoenolpyruvate carboxykinase (GTP) activity"/>
    <property type="evidence" value="ECO:0007669"/>
    <property type="project" value="UniProtKB-UniRule"/>
</dbReference>
<comment type="similarity">
    <text evidence="2 11">Belongs to the phosphoenolpyruvate carboxykinase [GTP] family.</text>
</comment>
<feature type="binding site" evidence="11">
    <location>
        <begin position="396"/>
        <end position="398"/>
    </location>
    <ligand>
        <name>substrate</name>
    </ligand>
</feature>
<keyword evidence="5 11" id="KW-0479">Metal-binding</keyword>
<feature type="binding site" evidence="11">
    <location>
        <begin position="523"/>
        <end position="526"/>
    </location>
    <ligand>
        <name>GTP</name>
        <dbReference type="ChEBI" id="CHEBI:37565"/>
    </ligand>
</feature>
<evidence type="ECO:0000256" key="3">
    <source>
        <dbReference type="ARBA" id="ARBA00011245"/>
    </source>
</evidence>
<evidence type="ECO:0000256" key="8">
    <source>
        <dbReference type="ARBA" id="ARBA00023134"/>
    </source>
</evidence>
<dbReference type="Pfam" id="PF17297">
    <property type="entry name" value="PEPCK_N"/>
    <property type="match status" value="1"/>
</dbReference>
<dbReference type="GO" id="GO:0019543">
    <property type="term" value="P:propionate catabolic process"/>
    <property type="evidence" value="ECO:0007669"/>
    <property type="project" value="TreeGrafter"/>
</dbReference>
<keyword evidence="11" id="KW-0963">Cytoplasm</keyword>
<comment type="cofactor">
    <cofactor evidence="11">
        <name>Mn(2+)</name>
        <dbReference type="ChEBI" id="CHEBI:29035"/>
    </cofactor>
    <text evidence="11">Binds 1 Mn(2+) ion per subunit.</text>
</comment>
<dbReference type="GO" id="GO:0046327">
    <property type="term" value="P:glycerol biosynthetic process from pyruvate"/>
    <property type="evidence" value="ECO:0007669"/>
    <property type="project" value="TreeGrafter"/>
</dbReference>
<dbReference type="EC" id="4.1.1.32" evidence="11"/>
<dbReference type="Pfam" id="PF00821">
    <property type="entry name" value="PEPCK_GTP"/>
    <property type="match status" value="1"/>
</dbReference>
<evidence type="ECO:0000313" key="14">
    <source>
        <dbReference type="EMBL" id="MBO1902220.1"/>
    </source>
</evidence>
<dbReference type="Proteomes" id="UP000664382">
    <property type="component" value="Unassembled WGS sequence"/>
</dbReference>
<dbReference type="InterPro" id="IPR013035">
    <property type="entry name" value="PEP_carboxykinase_C"/>
</dbReference>
<keyword evidence="4 11" id="KW-0312">Gluconeogenesis</keyword>
<comment type="caution">
    <text evidence="14">The sequence shown here is derived from an EMBL/GenBank/DDBJ whole genome shotgun (WGS) entry which is preliminary data.</text>
</comment>
<comment type="subunit">
    <text evidence="3 11">Monomer.</text>
</comment>
<dbReference type="GO" id="GO:0042594">
    <property type="term" value="P:response to starvation"/>
    <property type="evidence" value="ECO:0007669"/>
    <property type="project" value="TreeGrafter"/>
</dbReference>
<dbReference type="PANTHER" id="PTHR11561:SF0">
    <property type="entry name" value="PHOSPHOENOLPYRUVATE CARBOXYKINASE [GTP]-RELATED"/>
    <property type="match status" value="1"/>
</dbReference>
<keyword evidence="8 11" id="KW-0342">GTP-binding</keyword>
<evidence type="ECO:0000256" key="6">
    <source>
        <dbReference type="ARBA" id="ARBA00022741"/>
    </source>
</evidence>
<dbReference type="HAMAP" id="MF_00452">
    <property type="entry name" value="PEPCK_GTP"/>
    <property type="match status" value="1"/>
</dbReference>
<comment type="function">
    <text evidence="11">Catalyzes the conversion of oxaloacetate (OAA) to phosphoenolpyruvate (PEP), the rate-limiting step in the metabolic pathway that produces glucose from lactate and other precursors derived from the citric acid cycle.</text>
</comment>
<evidence type="ECO:0000259" key="12">
    <source>
        <dbReference type="Pfam" id="PF00821"/>
    </source>
</evidence>
<feature type="binding site" evidence="11">
    <location>
        <position position="429"/>
    </location>
    <ligand>
        <name>GTP</name>
        <dbReference type="ChEBI" id="CHEBI:37565"/>
    </ligand>
</feature>
<dbReference type="GO" id="GO:0071333">
    <property type="term" value="P:cellular response to glucose stimulus"/>
    <property type="evidence" value="ECO:0007669"/>
    <property type="project" value="TreeGrafter"/>
</dbReference>
<dbReference type="GO" id="GO:0005525">
    <property type="term" value="F:GTP binding"/>
    <property type="evidence" value="ECO:0007669"/>
    <property type="project" value="UniProtKB-UniRule"/>
</dbReference>
<dbReference type="InterPro" id="IPR008209">
    <property type="entry name" value="PEP_carboxykinase_GTP"/>
</dbReference>
<protein>
    <recommendedName>
        <fullName evidence="11">Phosphoenolpyruvate carboxykinase [GTP]</fullName>
        <shortName evidence="11">PEP carboxykinase</shortName>
        <shortName evidence="11">PEPCK</shortName>
        <ecNumber evidence="11">4.1.1.32</ecNumber>
    </recommendedName>
    <alternativeName>
        <fullName evidence="11">GTP-dependent phosphoenolpyruvate carboxykinase</fullName>
        <shortName evidence="11">GTP-PEPCK</shortName>
    </alternativeName>
</protein>
<name>A0A939MLR5_9MICO</name>
<dbReference type="SUPFAM" id="SSF68923">
    <property type="entry name" value="PEP carboxykinase N-terminal domain"/>
    <property type="match status" value="1"/>
</dbReference>
<dbReference type="EMBL" id="JAGDYM010000010">
    <property type="protein sequence ID" value="MBO1902220.1"/>
    <property type="molecule type" value="Genomic_DNA"/>
</dbReference>
<dbReference type="GO" id="GO:0030145">
    <property type="term" value="F:manganese ion binding"/>
    <property type="evidence" value="ECO:0007669"/>
    <property type="project" value="UniProtKB-UniRule"/>
</dbReference>
<evidence type="ECO:0000256" key="7">
    <source>
        <dbReference type="ARBA" id="ARBA00022793"/>
    </source>
</evidence>
<feature type="binding site" evidence="11">
    <location>
        <position position="258"/>
    </location>
    <ligand>
        <name>Mn(2+)</name>
        <dbReference type="ChEBI" id="CHEBI:29035"/>
    </ligand>
</feature>
<feature type="binding site" evidence="11">
    <location>
        <position position="90"/>
    </location>
    <ligand>
        <name>substrate</name>
    </ligand>
</feature>
<keyword evidence="6 11" id="KW-0547">Nucleotide-binding</keyword>
<dbReference type="InterPro" id="IPR035077">
    <property type="entry name" value="PEP_carboxykinase_GTP_C"/>
</dbReference>
<feature type="binding site" evidence="11">
    <location>
        <position position="306"/>
    </location>
    <ligand>
        <name>Mn(2+)</name>
        <dbReference type="ChEBI" id="CHEBI:29035"/>
    </ligand>
</feature>
<feature type="binding site" evidence="11">
    <location>
        <begin position="229"/>
        <end position="231"/>
    </location>
    <ligand>
        <name>substrate</name>
    </ligand>
</feature>
<evidence type="ECO:0000259" key="13">
    <source>
        <dbReference type="Pfam" id="PF17297"/>
    </source>
</evidence>
<dbReference type="SUPFAM" id="SSF53795">
    <property type="entry name" value="PEP carboxykinase-like"/>
    <property type="match status" value="1"/>
</dbReference>
<dbReference type="InterPro" id="IPR018091">
    <property type="entry name" value="PEP_carboxykin_GTP_CS"/>
</dbReference>
<keyword evidence="9 11" id="KW-0464">Manganese</keyword>
<feature type="binding site" evidence="11">
    <location>
        <begin position="282"/>
        <end position="287"/>
    </location>
    <ligand>
        <name>GTP</name>
        <dbReference type="ChEBI" id="CHEBI:37565"/>
    </ligand>
</feature>
<evidence type="ECO:0000256" key="4">
    <source>
        <dbReference type="ARBA" id="ARBA00022432"/>
    </source>
</evidence>
<gene>
    <name evidence="11" type="primary">pckG</name>
    <name evidence="14" type="ORF">J4H92_09710</name>
</gene>
<accession>A0A939MLR5</accession>
<dbReference type="PROSITE" id="PS00505">
    <property type="entry name" value="PEPCK_GTP"/>
    <property type="match status" value="1"/>
</dbReference>
<dbReference type="Gene3D" id="3.40.449.10">
    <property type="entry name" value="Phosphoenolpyruvate Carboxykinase, domain 1"/>
    <property type="match status" value="1"/>
</dbReference>
<evidence type="ECO:0000256" key="5">
    <source>
        <dbReference type="ARBA" id="ARBA00022723"/>
    </source>
</evidence>